<protein>
    <submittedName>
        <fullName evidence="8">M20/M25/M40 family metallo-hydrolase</fullName>
    </submittedName>
</protein>
<organism evidence="8 9">
    <name type="scientific">Luteimonas viscosa</name>
    <dbReference type="NCBI Taxonomy" id="1132694"/>
    <lineage>
        <taxon>Bacteria</taxon>
        <taxon>Pseudomonadati</taxon>
        <taxon>Pseudomonadota</taxon>
        <taxon>Gammaproteobacteria</taxon>
        <taxon>Lysobacterales</taxon>
        <taxon>Lysobacteraceae</taxon>
        <taxon>Luteimonas</taxon>
    </lineage>
</organism>
<evidence type="ECO:0000256" key="2">
    <source>
        <dbReference type="ARBA" id="ARBA00022670"/>
    </source>
</evidence>
<keyword evidence="3" id="KW-0479">Metal-binding</keyword>
<evidence type="ECO:0000259" key="7">
    <source>
        <dbReference type="Pfam" id="PF04389"/>
    </source>
</evidence>
<evidence type="ECO:0000313" key="9">
    <source>
        <dbReference type="Proteomes" id="UP000324973"/>
    </source>
</evidence>
<dbReference type="PANTHER" id="PTHR12147">
    <property type="entry name" value="METALLOPEPTIDASE M28 FAMILY MEMBER"/>
    <property type="match status" value="1"/>
</dbReference>
<accession>A0A5D4XLB8</accession>
<keyword evidence="4" id="KW-0732">Signal</keyword>
<name>A0A5D4XLB8_9GAMM</name>
<gene>
    <name evidence="8" type="ORF">FZO89_03980</name>
</gene>
<keyword evidence="6" id="KW-0862">Zinc</keyword>
<dbReference type="Proteomes" id="UP000324973">
    <property type="component" value="Unassembled WGS sequence"/>
</dbReference>
<evidence type="ECO:0000256" key="6">
    <source>
        <dbReference type="ARBA" id="ARBA00022833"/>
    </source>
</evidence>
<dbReference type="GO" id="GO:0046872">
    <property type="term" value="F:metal ion binding"/>
    <property type="evidence" value="ECO:0007669"/>
    <property type="project" value="UniProtKB-KW"/>
</dbReference>
<proteinExistence type="predicted"/>
<reference evidence="8 9" key="1">
    <citation type="submission" date="2019-08" db="EMBL/GenBank/DDBJ databases">
        <title>Luteimonas viscosus sp. nov., isolated from soil of a sunflower field.</title>
        <authorList>
            <person name="Jianli Z."/>
            <person name="Ying Z."/>
        </authorList>
    </citation>
    <scope>NUCLEOTIDE SEQUENCE [LARGE SCALE GENOMIC DNA]</scope>
    <source>
        <strain evidence="8 9">XBU10</strain>
    </source>
</reference>
<evidence type="ECO:0000256" key="5">
    <source>
        <dbReference type="ARBA" id="ARBA00022801"/>
    </source>
</evidence>
<dbReference type="PANTHER" id="PTHR12147:SF56">
    <property type="entry name" value="AMINOPEPTIDASE YDR415C-RELATED"/>
    <property type="match status" value="1"/>
</dbReference>
<dbReference type="OrthoDB" id="9789219at2"/>
<dbReference type="GO" id="GO:0006508">
    <property type="term" value="P:proteolysis"/>
    <property type="evidence" value="ECO:0007669"/>
    <property type="project" value="UniProtKB-KW"/>
</dbReference>
<dbReference type="Gene3D" id="3.40.630.10">
    <property type="entry name" value="Zn peptidases"/>
    <property type="match status" value="1"/>
</dbReference>
<feature type="domain" description="Peptidase M28" evidence="7">
    <location>
        <begin position="246"/>
        <end position="438"/>
    </location>
</feature>
<dbReference type="AlphaFoldDB" id="A0A5D4XLB8"/>
<evidence type="ECO:0000256" key="1">
    <source>
        <dbReference type="ARBA" id="ARBA00022438"/>
    </source>
</evidence>
<comment type="caution">
    <text evidence="8">The sequence shown here is derived from an EMBL/GenBank/DDBJ whole genome shotgun (WGS) entry which is preliminary data.</text>
</comment>
<dbReference type="InterPro" id="IPR045175">
    <property type="entry name" value="M28_fam"/>
</dbReference>
<dbReference type="SUPFAM" id="SSF53187">
    <property type="entry name" value="Zn-dependent exopeptidases"/>
    <property type="match status" value="1"/>
</dbReference>
<evidence type="ECO:0000313" key="8">
    <source>
        <dbReference type="EMBL" id="TYT25488.1"/>
    </source>
</evidence>
<keyword evidence="5 8" id="KW-0378">Hydrolase</keyword>
<dbReference type="InterPro" id="IPR007484">
    <property type="entry name" value="Peptidase_M28"/>
</dbReference>
<sequence>MLVAPAQAGTRQHGALMARSSHVVSLLLAAACALGAPAASNAGGRAPESRAGAFLATVAPHRYERVPVARQHEDPFAKVHLVTSRALYDGGIATHARKTATLRDSLGSELVLAEAQAWQLPEISHGIHERERHCGGYFAFATRAEAEAFLRQDRSRQALQAKALADYAIDNAATVAPWLPQVQEANILGSIRHLSTAWPNRYYASTHGHSAALWIRDTWLALATGRSDVSAELFTACGSCGGQPSVILTVRGSELPHEVVVVGGHLDSISNSGSGNAMNAPGADDDASGIATITEIIRIALADGWRPKRTIKFMGYAAEEVGLRGSNAIAQSFRAQGVEVVGVLQLDMTNYAAGSQYAMRLMTDNSNPTLQDFVARLFDSYLAPLGLTRGYDTCGYACSDHASWTAAGYPAAMMAEPTFFNRLHTTTDTVAYLGARAAVSANFAKLGLAFVGELGKTHVPPPRRRNGAQPLAPATAVGVTASQAPDAAARPAAARVDARMSPVTLVPLLRLDPRQREPAER</sequence>
<dbReference type="GO" id="GO:0008235">
    <property type="term" value="F:metalloexopeptidase activity"/>
    <property type="evidence" value="ECO:0007669"/>
    <property type="project" value="InterPro"/>
</dbReference>
<evidence type="ECO:0000256" key="4">
    <source>
        <dbReference type="ARBA" id="ARBA00022729"/>
    </source>
</evidence>
<dbReference type="Pfam" id="PF04389">
    <property type="entry name" value="Peptidase_M28"/>
    <property type="match status" value="1"/>
</dbReference>
<dbReference type="EMBL" id="VTFT01000001">
    <property type="protein sequence ID" value="TYT25488.1"/>
    <property type="molecule type" value="Genomic_DNA"/>
</dbReference>
<dbReference type="GO" id="GO:0004177">
    <property type="term" value="F:aminopeptidase activity"/>
    <property type="evidence" value="ECO:0007669"/>
    <property type="project" value="UniProtKB-KW"/>
</dbReference>
<keyword evidence="2" id="KW-0645">Protease</keyword>
<keyword evidence="9" id="KW-1185">Reference proteome</keyword>
<evidence type="ECO:0000256" key="3">
    <source>
        <dbReference type="ARBA" id="ARBA00022723"/>
    </source>
</evidence>
<keyword evidence="1" id="KW-0031">Aminopeptidase</keyword>